<protein>
    <submittedName>
        <fullName evidence="1">Uncharacterized protein</fullName>
    </submittedName>
</protein>
<proteinExistence type="predicted"/>
<gene>
    <name evidence="1" type="ORF">CEXT_738881</name>
</gene>
<keyword evidence="2" id="KW-1185">Reference proteome</keyword>
<comment type="caution">
    <text evidence="1">The sequence shown here is derived from an EMBL/GenBank/DDBJ whole genome shotgun (WGS) entry which is preliminary data.</text>
</comment>
<sequence>MITWLVNHLTDKYFSRILQPVTLYRQVRLRVHQNFAALFMVGRNAVISMLNVRIDILCSVLFLGQSKFFRRNLPQFEPLFLCTFRTAKSNSTANYL</sequence>
<organism evidence="1 2">
    <name type="scientific">Caerostris extrusa</name>
    <name type="common">Bark spider</name>
    <name type="synonym">Caerostris bankana</name>
    <dbReference type="NCBI Taxonomy" id="172846"/>
    <lineage>
        <taxon>Eukaryota</taxon>
        <taxon>Metazoa</taxon>
        <taxon>Ecdysozoa</taxon>
        <taxon>Arthropoda</taxon>
        <taxon>Chelicerata</taxon>
        <taxon>Arachnida</taxon>
        <taxon>Araneae</taxon>
        <taxon>Araneomorphae</taxon>
        <taxon>Entelegynae</taxon>
        <taxon>Araneoidea</taxon>
        <taxon>Araneidae</taxon>
        <taxon>Caerostris</taxon>
    </lineage>
</organism>
<accession>A0AAV4PI09</accession>
<evidence type="ECO:0000313" key="2">
    <source>
        <dbReference type="Proteomes" id="UP001054945"/>
    </source>
</evidence>
<dbReference type="EMBL" id="BPLR01004421">
    <property type="protein sequence ID" value="GIX94737.1"/>
    <property type="molecule type" value="Genomic_DNA"/>
</dbReference>
<dbReference type="Proteomes" id="UP001054945">
    <property type="component" value="Unassembled WGS sequence"/>
</dbReference>
<name>A0AAV4PI09_CAEEX</name>
<dbReference type="AlphaFoldDB" id="A0AAV4PI09"/>
<reference evidence="1 2" key="1">
    <citation type="submission" date="2021-06" db="EMBL/GenBank/DDBJ databases">
        <title>Caerostris extrusa draft genome.</title>
        <authorList>
            <person name="Kono N."/>
            <person name="Arakawa K."/>
        </authorList>
    </citation>
    <scope>NUCLEOTIDE SEQUENCE [LARGE SCALE GENOMIC DNA]</scope>
</reference>
<evidence type="ECO:0000313" key="1">
    <source>
        <dbReference type="EMBL" id="GIX94737.1"/>
    </source>
</evidence>